<dbReference type="Pfam" id="PF00593">
    <property type="entry name" value="TonB_dep_Rec_b-barrel"/>
    <property type="match status" value="1"/>
</dbReference>
<dbReference type="AlphaFoldDB" id="A0A2W5QYC9"/>
<dbReference type="PROSITE" id="PS52016">
    <property type="entry name" value="TONB_DEPENDENT_REC_3"/>
    <property type="match status" value="1"/>
</dbReference>
<feature type="chain" id="PRO_5016062748" description="TonB-dependent receptor" evidence="11">
    <location>
        <begin position="30"/>
        <end position="987"/>
    </location>
</feature>
<dbReference type="GO" id="GO:0009279">
    <property type="term" value="C:cell outer membrane"/>
    <property type="evidence" value="ECO:0007669"/>
    <property type="project" value="UniProtKB-SubCell"/>
</dbReference>
<evidence type="ECO:0000259" key="12">
    <source>
        <dbReference type="Pfam" id="PF00593"/>
    </source>
</evidence>
<gene>
    <name evidence="14" type="ORF">DI544_02625</name>
</gene>
<evidence type="ECO:0000313" key="14">
    <source>
        <dbReference type="EMBL" id="PZQ63087.1"/>
    </source>
</evidence>
<evidence type="ECO:0000259" key="13">
    <source>
        <dbReference type="Pfam" id="PF07715"/>
    </source>
</evidence>
<keyword evidence="7 8" id="KW-0998">Cell outer membrane</keyword>
<evidence type="ECO:0000256" key="11">
    <source>
        <dbReference type="SAM" id="SignalP"/>
    </source>
</evidence>
<dbReference type="Gene3D" id="2.170.130.10">
    <property type="entry name" value="TonB-dependent receptor, plug domain"/>
    <property type="match status" value="1"/>
</dbReference>
<dbReference type="PANTHER" id="PTHR47234">
    <property type="match status" value="1"/>
</dbReference>
<comment type="subcellular location">
    <subcellularLocation>
        <location evidence="1 8">Cell outer membrane</location>
        <topology evidence="1 8">Multi-pass membrane protein</topology>
    </subcellularLocation>
</comment>
<proteinExistence type="inferred from homology"/>
<evidence type="ECO:0008006" key="16">
    <source>
        <dbReference type="Google" id="ProtNLM"/>
    </source>
</evidence>
<dbReference type="InterPro" id="IPR036942">
    <property type="entry name" value="Beta-barrel_TonB_sf"/>
</dbReference>
<dbReference type="InterPro" id="IPR037066">
    <property type="entry name" value="Plug_dom_sf"/>
</dbReference>
<evidence type="ECO:0000313" key="15">
    <source>
        <dbReference type="Proteomes" id="UP000249229"/>
    </source>
</evidence>
<evidence type="ECO:0000256" key="4">
    <source>
        <dbReference type="ARBA" id="ARBA00022692"/>
    </source>
</evidence>
<evidence type="ECO:0000256" key="8">
    <source>
        <dbReference type="PROSITE-ProRule" id="PRU01360"/>
    </source>
</evidence>
<comment type="similarity">
    <text evidence="8 9">Belongs to the TonB-dependent receptor family.</text>
</comment>
<keyword evidence="4 8" id="KW-0812">Transmembrane</keyword>
<keyword evidence="6 8" id="KW-0472">Membrane</keyword>
<dbReference type="Pfam" id="PF07715">
    <property type="entry name" value="Plug"/>
    <property type="match status" value="1"/>
</dbReference>
<sequence length="987" mass="103701">MIANLRARVSATAIATATLTILSAPPASARPASGNAAAASPASQDVPPSAPADDAGAVNDVVVTGSRIASNGNNAPTPLTTVSTDLLQATTPTNLPDALNKLPAFAGSRSPRTTGGATISWPGNFLNLRNLMPNRVLILLDGRRVPATDANGQVNVEILPQSLVRQVDVVTGGASAVYGSDAVAGVVNFVLDKKFTGILASGQAGISEYGDAKSWRAEITAGTGFAGGRGHVEASYEHFNSDGVTSMLSRPGGKDAYQEAGNGSAANPYRRVADVRNTSLTPGGYIASGPLANMTFGSNGTLTRFTHGQSLGGSLEIGGDGGWSGLGASLFPGVDNNPWLTASLKTDRFFGRADFDVTDTINLFVQGNYSRSENYNISNTKSVSATFAIDNAYLPQTARDLLAAGGASSFTMSRGLFAQTGDVSQGITQNYMVTVGASGRLFDRGPAFELYYTHGRSQFRSRSPGTTNNERLFAALDAVVGPNGTVVCRSSLNALGASRFPGCQPFNAFGPSSESASAFDYVTETMQFDQINVLDNVGATLSGSVLDGWAGPIRAAASVEYRNVSLQVDSAFSPTARVDCSGLNPVTCSPSRVLYSSAVAALPRVSEGVIETAVEAELPLLRDLPLVRSLDLNAAARFTRYDISGGVTTWKVGAVWQVFDDLRIRATRSRDIRAPNLNDLYAPTNQNFTAFTDLLTQTTANTLTVSRGNPALTPEKADTLTVGAVYTPSWARGLSMSVDYYDIRINDVITTVSGGSAPAQRICIASGGTSSYCSLVERPFPITNTSPDNFPTAIISSGLNTGYVTTHGIDAELGYSTSAPGLFAGSPGKLGFRVLYSYQPVYRSFTGIPGAPILNAAGAQGFFFGIFSFPAHRATAFTTYDTGPLSTNLQARFGSATRNNADPSLIYREGNIPAYVYLDLGVRYRLGKGANAGDRNGAELFVSIQNLLDRKPSIWTGTFGAPGYSYPAPRDQDAIGRYFTGGVRVRF</sequence>
<feature type="domain" description="TonB-dependent receptor-like beta-barrel" evidence="12">
    <location>
        <begin position="437"/>
        <end position="947"/>
    </location>
</feature>
<accession>A0A2W5QYC9</accession>
<keyword evidence="2 8" id="KW-0813">Transport</keyword>
<evidence type="ECO:0000256" key="1">
    <source>
        <dbReference type="ARBA" id="ARBA00004571"/>
    </source>
</evidence>
<evidence type="ECO:0000256" key="2">
    <source>
        <dbReference type="ARBA" id="ARBA00022448"/>
    </source>
</evidence>
<reference evidence="14 15" key="1">
    <citation type="submission" date="2017-08" db="EMBL/GenBank/DDBJ databases">
        <title>Infants hospitalized years apart are colonized by the same room-sourced microbial strains.</title>
        <authorList>
            <person name="Brooks B."/>
            <person name="Olm M.R."/>
            <person name="Firek B.A."/>
            <person name="Baker R."/>
            <person name="Thomas B.C."/>
            <person name="Morowitz M.J."/>
            <person name="Banfield J.F."/>
        </authorList>
    </citation>
    <scope>NUCLEOTIDE SEQUENCE [LARGE SCALE GENOMIC DNA]</scope>
    <source>
        <strain evidence="14">S2_005_001_R1_22</strain>
    </source>
</reference>
<evidence type="ECO:0000256" key="6">
    <source>
        <dbReference type="ARBA" id="ARBA00023136"/>
    </source>
</evidence>
<feature type="signal peptide" evidence="11">
    <location>
        <begin position="1"/>
        <end position="29"/>
    </location>
</feature>
<dbReference type="SUPFAM" id="SSF56935">
    <property type="entry name" value="Porins"/>
    <property type="match status" value="1"/>
</dbReference>
<comment type="caution">
    <text evidence="14">The sequence shown here is derived from an EMBL/GenBank/DDBJ whole genome shotgun (WGS) entry which is preliminary data.</text>
</comment>
<evidence type="ECO:0000256" key="7">
    <source>
        <dbReference type="ARBA" id="ARBA00023237"/>
    </source>
</evidence>
<feature type="region of interest" description="Disordered" evidence="10">
    <location>
        <begin position="26"/>
        <end position="56"/>
    </location>
</feature>
<evidence type="ECO:0000256" key="10">
    <source>
        <dbReference type="SAM" id="MobiDB-lite"/>
    </source>
</evidence>
<evidence type="ECO:0000256" key="5">
    <source>
        <dbReference type="ARBA" id="ARBA00023077"/>
    </source>
</evidence>
<dbReference type="PANTHER" id="PTHR47234:SF3">
    <property type="entry name" value="SECRETIN_TONB SHORT N-TERMINAL DOMAIN-CONTAINING PROTEIN"/>
    <property type="match status" value="1"/>
</dbReference>
<evidence type="ECO:0000256" key="3">
    <source>
        <dbReference type="ARBA" id="ARBA00022452"/>
    </source>
</evidence>
<dbReference type="InterPro" id="IPR000531">
    <property type="entry name" value="Beta-barrel_TonB"/>
</dbReference>
<feature type="domain" description="TonB-dependent receptor plug" evidence="13">
    <location>
        <begin position="74"/>
        <end position="186"/>
    </location>
</feature>
<protein>
    <recommendedName>
        <fullName evidence="16">TonB-dependent receptor</fullName>
    </recommendedName>
</protein>
<keyword evidence="3 8" id="KW-1134">Transmembrane beta strand</keyword>
<dbReference type="InterPro" id="IPR039426">
    <property type="entry name" value="TonB-dep_rcpt-like"/>
</dbReference>
<dbReference type="EMBL" id="QFQI01000001">
    <property type="protein sequence ID" value="PZQ63087.1"/>
    <property type="molecule type" value="Genomic_DNA"/>
</dbReference>
<dbReference type="Gene3D" id="2.40.170.20">
    <property type="entry name" value="TonB-dependent receptor, beta-barrel domain"/>
    <property type="match status" value="1"/>
</dbReference>
<dbReference type="InterPro" id="IPR012910">
    <property type="entry name" value="Plug_dom"/>
</dbReference>
<evidence type="ECO:0000256" key="9">
    <source>
        <dbReference type="RuleBase" id="RU003357"/>
    </source>
</evidence>
<dbReference type="Proteomes" id="UP000249229">
    <property type="component" value="Unassembled WGS sequence"/>
</dbReference>
<organism evidence="14 15">
    <name type="scientific">Sphingomonas taxi</name>
    <dbReference type="NCBI Taxonomy" id="1549858"/>
    <lineage>
        <taxon>Bacteria</taxon>
        <taxon>Pseudomonadati</taxon>
        <taxon>Pseudomonadota</taxon>
        <taxon>Alphaproteobacteria</taxon>
        <taxon>Sphingomonadales</taxon>
        <taxon>Sphingomonadaceae</taxon>
        <taxon>Sphingomonas</taxon>
    </lineage>
</organism>
<keyword evidence="11" id="KW-0732">Signal</keyword>
<name>A0A2W5QYC9_9SPHN</name>
<keyword evidence="5 9" id="KW-0798">TonB box</keyword>